<feature type="transmembrane region" description="Helical" evidence="4">
    <location>
        <begin position="242"/>
        <end position="262"/>
    </location>
</feature>
<feature type="transmembrane region" description="Helical" evidence="4">
    <location>
        <begin position="48"/>
        <end position="71"/>
    </location>
</feature>
<name>A0A6P1ZGM9_9BACT</name>
<comment type="caution">
    <text evidence="5">The sequence shown here is derived from an EMBL/GenBank/DDBJ whole genome shotgun (WGS) entry which is preliminary data.</text>
</comment>
<accession>A0A6P1ZGM9</accession>
<dbReference type="PANTHER" id="PTHR44227:SF3">
    <property type="entry name" value="PROTEIN O-MANNOSYL-TRANSFERASE TMTC4"/>
    <property type="match status" value="1"/>
</dbReference>
<evidence type="ECO:0000313" key="6">
    <source>
        <dbReference type="Proteomes" id="UP000434052"/>
    </source>
</evidence>
<feature type="transmembrane region" description="Helical" evidence="4">
    <location>
        <begin position="91"/>
        <end position="108"/>
    </location>
</feature>
<keyword evidence="1" id="KW-0677">Repeat</keyword>
<feature type="transmembrane region" description="Helical" evidence="4">
    <location>
        <begin position="20"/>
        <end position="36"/>
    </location>
</feature>
<evidence type="ECO:0000256" key="4">
    <source>
        <dbReference type="SAM" id="Phobius"/>
    </source>
</evidence>
<protein>
    <submittedName>
        <fullName evidence="5">Uncharacterized protein</fullName>
    </submittedName>
</protein>
<dbReference type="Proteomes" id="UP000434052">
    <property type="component" value="Unassembled WGS sequence"/>
</dbReference>
<keyword evidence="4" id="KW-0812">Transmembrane</keyword>
<feature type="transmembrane region" description="Helical" evidence="4">
    <location>
        <begin position="160"/>
        <end position="178"/>
    </location>
</feature>
<dbReference type="EMBL" id="QMIF01000012">
    <property type="protein sequence ID" value="TVM32114.1"/>
    <property type="molecule type" value="Genomic_DNA"/>
</dbReference>
<dbReference type="InterPro" id="IPR019734">
    <property type="entry name" value="TPR_rpt"/>
</dbReference>
<feature type="transmembrane region" description="Helical" evidence="4">
    <location>
        <begin position="216"/>
        <end position="233"/>
    </location>
</feature>
<feature type="repeat" description="TPR" evidence="3">
    <location>
        <begin position="349"/>
        <end position="382"/>
    </location>
</feature>
<evidence type="ECO:0000256" key="3">
    <source>
        <dbReference type="PROSITE-ProRule" id="PRU00339"/>
    </source>
</evidence>
<keyword evidence="2 3" id="KW-0802">TPR repeat</keyword>
<organism evidence="5 6">
    <name type="scientific">Oceanidesulfovibrio marinus</name>
    <dbReference type="NCBI Taxonomy" id="370038"/>
    <lineage>
        <taxon>Bacteria</taxon>
        <taxon>Pseudomonadati</taxon>
        <taxon>Thermodesulfobacteriota</taxon>
        <taxon>Desulfovibrionia</taxon>
        <taxon>Desulfovibrionales</taxon>
        <taxon>Desulfovibrionaceae</taxon>
        <taxon>Oceanidesulfovibrio</taxon>
    </lineage>
</organism>
<sequence length="446" mass="50448">MLFAIHPIQAESVAWISEFRGLWATLFSFLALRFYLTGVERDTIGKRYILALVFYIMALLCKPSTTIVPLLALILEHMMYRRSILTSLRRLWPWFFAAIILTCINFSVQDPNSSMSIHSVLLRPLVALDALGFYISSLLFPTSLSFGYGRTPQVALANSLFNINIFLPLALLLILFVFRRRIGFAIYPMLLMVAALLPVLGLIPFGYQAYSTVADRYMYLAMIGPALLVALFWQHLKIVGHVSILILLSCFAALGFHQVGYWKTRDTLHIRAVEVNPESYSSLTYLAQLAFEKYKNIDLTEKLYRQAIQVSPNGIMAYAGLGKILVLKGKTKEAIHYLEIADRSKFVPSGVSYYLGYAYYKQDDNGKAMQSLDKSIRDYPSVMESWILKANLLKMMQHPNASARTLLDALKVAPNNEKVLHELEAVTPEVDDPELLKEIDASLHTP</sequence>
<evidence type="ECO:0000256" key="1">
    <source>
        <dbReference type="ARBA" id="ARBA00022737"/>
    </source>
</evidence>
<gene>
    <name evidence="5" type="ORF">DQK91_16415</name>
</gene>
<dbReference type="InterPro" id="IPR011990">
    <property type="entry name" value="TPR-like_helical_dom_sf"/>
</dbReference>
<dbReference type="PANTHER" id="PTHR44227">
    <property type="match status" value="1"/>
</dbReference>
<feature type="transmembrane region" description="Helical" evidence="4">
    <location>
        <begin position="120"/>
        <end position="140"/>
    </location>
</feature>
<proteinExistence type="predicted"/>
<evidence type="ECO:0000256" key="2">
    <source>
        <dbReference type="ARBA" id="ARBA00022803"/>
    </source>
</evidence>
<keyword evidence="4" id="KW-0472">Membrane</keyword>
<feature type="transmembrane region" description="Helical" evidence="4">
    <location>
        <begin position="190"/>
        <end position="210"/>
    </location>
</feature>
<dbReference type="Gene3D" id="1.25.40.10">
    <property type="entry name" value="Tetratricopeptide repeat domain"/>
    <property type="match status" value="2"/>
</dbReference>
<dbReference type="PROSITE" id="PS50005">
    <property type="entry name" value="TPR"/>
    <property type="match status" value="1"/>
</dbReference>
<dbReference type="SUPFAM" id="SSF48452">
    <property type="entry name" value="TPR-like"/>
    <property type="match status" value="1"/>
</dbReference>
<evidence type="ECO:0000313" key="5">
    <source>
        <dbReference type="EMBL" id="TVM32114.1"/>
    </source>
</evidence>
<reference evidence="5 6" key="1">
    <citation type="submission" date="2018-06" db="EMBL/GenBank/DDBJ databases">
        <title>Complete genome of Desulfovibrio marinus P48SEP.</title>
        <authorList>
            <person name="Crispim J.S."/>
            <person name="Vidigal P.M.P."/>
            <person name="Silva L.C.F."/>
            <person name="Araujo L.C."/>
            <person name="Laguardia C.N."/>
            <person name="Dias R.S."/>
            <person name="Sousa M.P."/>
            <person name="Paula S.O."/>
            <person name="Silva C."/>
        </authorList>
    </citation>
    <scope>NUCLEOTIDE SEQUENCE [LARGE SCALE GENOMIC DNA]</scope>
    <source>
        <strain evidence="5 6">P48SEP</strain>
    </source>
</reference>
<dbReference type="AlphaFoldDB" id="A0A6P1ZGM9"/>
<dbReference type="InterPro" id="IPR052346">
    <property type="entry name" value="O-mannosyl-transferase_TMTC"/>
</dbReference>
<keyword evidence="4" id="KW-1133">Transmembrane helix</keyword>